<dbReference type="PROSITE" id="PS51387">
    <property type="entry name" value="FAD_PCMH"/>
    <property type="match status" value="1"/>
</dbReference>
<dbReference type="OrthoDB" id="9789842at2"/>
<dbReference type="InterPro" id="IPR051312">
    <property type="entry name" value="Diverse_Substr_Oxidored"/>
</dbReference>
<name>A0A518AX02_9BACT</name>
<dbReference type="PANTHER" id="PTHR42659">
    <property type="entry name" value="XANTHINE DEHYDROGENASE SUBUNIT C-RELATED"/>
    <property type="match status" value="1"/>
</dbReference>
<dbReference type="RefSeq" id="WP_145253330.1">
    <property type="nucleotide sequence ID" value="NZ_CP036279.1"/>
</dbReference>
<dbReference type="SUPFAM" id="SSF56176">
    <property type="entry name" value="FAD-binding/transporter-associated domain-like"/>
    <property type="match status" value="1"/>
</dbReference>
<dbReference type="PANTHER" id="PTHR42659:SF9">
    <property type="entry name" value="XANTHINE DEHYDROGENASE FAD-BINDING SUBUNIT XDHB-RELATED"/>
    <property type="match status" value="1"/>
</dbReference>
<dbReference type="EMBL" id="CP036279">
    <property type="protein sequence ID" value="QDU59265.1"/>
    <property type="molecule type" value="Genomic_DNA"/>
</dbReference>
<dbReference type="Pfam" id="PF00941">
    <property type="entry name" value="FAD_binding_5"/>
    <property type="match status" value="1"/>
</dbReference>
<protein>
    <submittedName>
        <fullName evidence="2">FAD binding domain in molybdopterin dehydrogenase</fullName>
    </submittedName>
</protein>
<evidence type="ECO:0000313" key="3">
    <source>
        <dbReference type="Proteomes" id="UP000317093"/>
    </source>
</evidence>
<dbReference type="InterPro" id="IPR016169">
    <property type="entry name" value="FAD-bd_PCMH_sub2"/>
</dbReference>
<dbReference type="InterPro" id="IPR036318">
    <property type="entry name" value="FAD-bd_PCMH-like_sf"/>
</dbReference>
<evidence type="ECO:0000259" key="1">
    <source>
        <dbReference type="PROSITE" id="PS51387"/>
    </source>
</evidence>
<dbReference type="AlphaFoldDB" id="A0A518AX02"/>
<dbReference type="GO" id="GO:0016491">
    <property type="term" value="F:oxidoreductase activity"/>
    <property type="evidence" value="ECO:0007669"/>
    <property type="project" value="InterPro"/>
</dbReference>
<dbReference type="InterPro" id="IPR016166">
    <property type="entry name" value="FAD-bd_PCMH"/>
</dbReference>
<reference evidence="2 3" key="1">
    <citation type="submission" date="2019-02" db="EMBL/GenBank/DDBJ databases">
        <title>Deep-cultivation of Planctomycetes and their phenomic and genomic characterization uncovers novel biology.</title>
        <authorList>
            <person name="Wiegand S."/>
            <person name="Jogler M."/>
            <person name="Boedeker C."/>
            <person name="Pinto D."/>
            <person name="Vollmers J."/>
            <person name="Rivas-Marin E."/>
            <person name="Kohn T."/>
            <person name="Peeters S.H."/>
            <person name="Heuer A."/>
            <person name="Rast P."/>
            <person name="Oberbeckmann S."/>
            <person name="Bunk B."/>
            <person name="Jeske O."/>
            <person name="Meyerdierks A."/>
            <person name="Storesund J.E."/>
            <person name="Kallscheuer N."/>
            <person name="Luecker S."/>
            <person name="Lage O.M."/>
            <person name="Pohl T."/>
            <person name="Merkel B.J."/>
            <person name="Hornburger P."/>
            <person name="Mueller R.-W."/>
            <person name="Bruemmer F."/>
            <person name="Labrenz M."/>
            <person name="Spormann A.M."/>
            <person name="Op den Camp H."/>
            <person name="Overmann J."/>
            <person name="Amann R."/>
            <person name="Jetten M.S.M."/>
            <person name="Mascher T."/>
            <person name="Medema M.H."/>
            <person name="Devos D.P."/>
            <person name="Kaster A.-K."/>
            <person name="Ovreas L."/>
            <person name="Rohde M."/>
            <person name="Galperin M.Y."/>
            <person name="Jogler C."/>
        </authorList>
    </citation>
    <scope>NUCLEOTIDE SEQUENCE [LARGE SCALE GENOMIC DNA]</scope>
    <source>
        <strain evidence="2 3">Pan216</strain>
    </source>
</reference>
<dbReference type="Gene3D" id="3.30.465.10">
    <property type="match status" value="1"/>
</dbReference>
<proteinExistence type="predicted"/>
<organism evidence="2 3">
    <name type="scientific">Kolteria novifilia</name>
    <dbReference type="NCBI Taxonomy" id="2527975"/>
    <lineage>
        <taxon>Bacteria</taxon>
        <taxon>Pseudomonadati</taxon>
        <taxon>Planctomycetota</taxon>
        <taxon>Planctomycetia</taxon>
        <taxon>Kolteriales</taxon>
        <taxon>Kolteriaceae</taxon>
        <taxon>Kolteria</taxon>
    </lineage>
</organism>
<sequence length="272" mass="29871">MDLHTITTVLRPSGADEVQTWADGHAWLAGGTWLFSEPQVHTDTLIDLEGFGWEPLKVSDAGLEIAATCRIVQLDNFKAPPDWVAAGLIPRCCRSFLASYKIWNEATVGGNLVMSLPAGPMISLTSALEGVCTLWSRDGTERRLPVAEFVTGDNRNALRPGELVRSIHLPLAALRKPFAFRRFTLTNLGRSEALLIGTRDPDDAAILLTVTAATLRPYQFRFPAGVSNAEVRNALDGAIADDRYLDDTHGSPRHRKHLTYLFAEQIRAELGV</sequence>
<evidence type="ECO:0000313" key="2">
    <source>
        <dbReference type="EMBL" id="QDU59265.1"/>
    </source>
</evidence>
<dbReference type="InterPro" id="IPR002346">
    <property type="entry name" value="Mopterin_DH_FAD-bd"/>
</dbReference>
<dbReference type="GO" id="GO:0071949">
    <property type="term" value="F:FAD binding"/>
    <property type="evidence" value="ECO:0007669"/>
    <property type="project" value="InterPro"/>
</dbReference>
<keyword evidence="3" id="KW-1185">Reference proteome</keyword>
<gene>
    <name evidence="2" type="ORF">Pan216_00930</name>
</gene>
<feature type="domain" description="FAD-binding PCMH-type" evidence="1">
    <location>
        <begin position="1"/>
        <end position="174"/>
    </location>
</feature>
<accession>A0A518AX02</accession>
<dbReference type="Proteomes" id="UP000317093">
    <property type="component" value="Chromosome"/>
</dbReference>
<dbReference type="KEGG" id="knv:Pan216_00930"/>